<dbReference type="SUPFAM" id="SSF51197">
    <property type="entry name" value="Clavaminate synthase-like"/>
    <property type="match status" value="1"/>
</dbReference>
<evidence type="ECO:0000256" key="1">
    <source>
        <dbReference type="RuleBase" id="RU003682"/>
    </source>
</evidence>
<dbReference type="PROSITE" id="PS51471">
    <property type="entry name" value="FE2OG_OXY"/>
    <property type="match status" value="1"/>
</dbReference>
<dbReference type="InterPro" id="IPR044861">
    <property type="entry name" value="IPNS-like_FE2OG_OXY"/>
</dbReference>
<dbReference type="AlphaFoldDB" id="A0A7S1B8L2"/>
<dbReference type="GO" id="GO:0046872">
    <property type="term" value="F:metal ion binding"/>
    <property type="evidence" value="ECO:0007669"/>
    <property type="project" value="UniProtKB-KW"/>
</dbReference>
<name>A0A7S1B8L2_9STRA</name>
<keyword evidence="1" id="KW-0408">Iron</keyword>
<evidence type="ECO:0000313" key="3">
    <source>
        <dbReference type="EMBL" id="CAD8878517.1"/>
    </source>
</evidence>
<dbReference type="InterPro" id="IPR050231">
    <property type="entry name" value="Iron_ascorbate_oxido_reductase"/>
</dbReference>
<accession>A0A7S1B8L2</accession>
<evidence type="ECO:0000259" key="2">
    <source>
        <dbReference type="PROSITE" id="PS51471"/>
    </source>
</evidence>
<dbReference type="GO" id="GO:0016491">
    <property type="term" value="F:oxidoreductase activity"/>
    <property type="evidence" value="ECO:0007669"/>
    <property type="project" value="UniProtKB-KW"/>
</dbReference>
<dbReference type="InterPro" id="IPR005123">
    <property type="entry name" value="Oxoglu/Fe-dep_dioxygenase_dom"/>
</dbReference>
<organism evidence="3">
    <name type="scientific">Corethron hystrix</name>
    <dbReference type="NCBI Taxonomy" id="216773"/>
    <lineage>
        <taxon>Eukaryota</taxon>
        <taxon>Sar</taxon>
        <taxon>Stramenopiles</taxon>
        <taxon>Ochrophyta</taxon>
        <taxon>Bacillariophyta</taxon>
        <taxon>Coscinodiscophyceae</taxon>
        <taxon>Corethrophycidae</taxon>
        <taxon>Corethrales</taxon>
        <taxon>Corethraceae</taxon>
        <taxon>Corethron</taxon>
    </lineage>
</organism>
<dbReference type="Pfam" id="PF03171">
    <property type="entry name" value="2OG-FeII_Oxy"/>
    <property type="match status" value="1"/>
</dbReference>
<dbReference type="PANTHER" id="PTHR47990">
    <property type="entry name" value="2-OXOGLUTARATE (2OG) AND FE(II)-DEPENDENT OXYGENASE SUPERFAMILY PROTEIN-RELATED"/>
    <property type="match status" value="1"/>
</dbReference>
<dbReference type="EMBL" id="HBFR01007876">
    <property type="protein sequence ID" value="CAD8878517.1"/>
    <property type="molecule type" value="Transcribed_RNA"/>
</dbReference>
<gene>
    <name evidence="3" type="ORF">CHYS00102_LOCUS5701</name>
</gene>
<sequence>MAPYSTATSPDGGGEDSFRIACVDVNAPDAPENFTRSLRTTGFAVLTPSPIDFDLVRTLYAEWRTLFHALDRGAKLSQRRKEAESEVFALTEAEAREERLFEDFLFRAETQDGYFPMSMAEKAKGARTPDIKHYYHCYFPDGRFPTGHVSDGAADLFRQVQTLGRKLLDWVEADVRRNCSPALAAKFDGRLPRGDSGEVAIGGASVPVEGACAACVGDAQTLLRVLHYPAYDDGDVPAGAVRAAAHEDINLITILPSGSARGLEVWDKNARRWLQVPVEEDCVIVNVGDMLQELTEFEYISTTHRVVKPPGGGGGKDRLSVPIFIHPKPDVYLSEKYPRAQLYLEERLRELGVLK</sequence>
<keyword evidence="1" id="KW-0560">Oxidoreductase</keyword>
<feature type="domain" description="Fe2OG dioxygenase" evidence="2">
    <location>
        <begin position="218"/>
        <end position="327"/>
    </location>
</feature>
<reference evidence="3" key="1">
    <citation type="submission" date="2021-01" db="EMBL/GenBank/DDBJ databases">
        <authorList>
            <person name="Corre E."/>
            <person name="Pelletier E."/>
            <person name="Niang G."/>
            <person name="Scheremetjew M."/>
            <person name="Finn R."/>
            <person name="Kale V."/>
            <person name="Holt S."/>
            <person name="Cochrane G."/>
            <person name="Meng A."/>
            <person name="Brown T."/>
            <person name="Cohen L."/>
        </authorList>
    </citation>
    <scope>NUCLEOTIDE SEQUENCE</scope>
    <source>
        <strain evidence="3">308</strain>
    </source>
</reference>
<comment type="similarity">
    <text evidence="1">Belongs to the iron/ascorbate-dependent oxidoreductase family.</text>
</comment>
<protein>
    <recommendedName>
        <fullName evidence="2">Fe2OG dioxygenase domain-containing protein</fullName>
    </recommendedName>
</protein>
<dbReference type="Gene3D" id="2.60.120.330">
    <property type="entry name" value="B-lactam Antibiotic, Isopenicillin N Synthase, Chain"/>
    <property type="match status" value="1"/>
</dbReference>
<proteinExistence type="inferred from homology"/>
<keyword evidence="1" id="KW-0479">Metal-binding</keyword>
<dbReference type="InterPro" id="IPR027443">
    <property type="entry name" value="IPNS-like_sf"/>
</dbReference>